<evidence type="ECO:0000313" key="1">
    <source>
        <dbReference type="EMBL" id="SVD81150.1"/>
    </source>
</evidence>
<organism evidence="1">
    <name type="scientific">marine metagenome</name>
    <dbReference type="NCBI Taxonomy" id="408172"/>
    <lineage>
        <taxon>unclassified sequences</taxon>
        <taxon>metagenomes</taxon>
        <taxon>ecological metagenomes</taxon>
    </lineage>
</organism>
<proteinExistence type="predicted"/>
<gene>
    <name evidence="1" type="ORF">METZ01_LOCUS434004</name>
</gene>
<reference evidence="1" key="1">
    <citation type="submission" date="2018-05" db="EMBL/GenBank/DDBJ databases">
        <authorList>
            <person name="Lanie J.A."/>
            <person name="Ng W.-L."/>
            <person name="Kazmierczak K.M."/>
            <person name="Andrzejewski T.M."/>
            <person name="Davidsen T.M."/>
            <person name="Wayne K.J."/>
            <person name="Tettelin H."/>
            <person name="Glass J.I."/>
            <person name="Rusch D."/>
            <person name="Podicherti R."/>
            <person name="Tsui H.-C.T."/>
            <person name="Winkler M.E."/>
        </authorList>
    </citation>
    <scope>NUCLEOTIDE SEQUENCE</scope>
</reference>
<evidence type="ECO:0008006" key="2">
    <source>
        <dbReference type="Google" id="ProtNLM"/>
    </source>
</evidence>
<sequence length="129" mass="14969">MMTIDAKLWQAYANVRFAFESPLRKRSFAIITAWNPKSQRLSNNENCVNNQRLQQALINYDWSKVVVGDYNFDWYEESFAVSIPLDTALQMAREFGQNAIYYVIDDELMLHSCVDDEVTSLGSLQEKLT</sequence>
<dbReference type="Pfam" id="PF11697">
    <property type="entry name" value="DUF3293"/>
    <property type="match status" value="1"/>
</dbReference>
<dbReference type="EMBL" id="UINC01174827">
    <property type="protein sequence ID" value="SVD81150.1"/>
    <property type="molecule type" value="Genomic_DNA"/>
</dbReference>
<name>A0A382YDJ1_9ZZZZ</name>
<dbReference type="AlphaFoldDB" id="A0A382YDJ1"/>
<dbReference type="InterPro" id="IPR021710">
    <property type="entry name" value="DUF3293"/>
</dbReference>
<protein>
    <recommendedName>
        <fullName evidence="2">DUF3293 domain-containing protein</fullName>
    </recommendedName>
</protein>
<accession>A0A382YDJ1</accession>